<dbReference type="InterPro" id="IPR056924">
    <property type="entry name" value="SH3_Tf2-1"/>
</dbReference>
<gene>
    <name evidence="3" type="ORF">KI688_001617</name>
</gene>
<sequence>MNNPNERFKPLKQYLRMYTSKTHDNWDSSLSPQPGTANNKLQPRFLGPFEITERPSSFNYKLDLPPKSRIHPVFHVSKLRKHVPRNPEQFVNQDQEEAIQEAIQEPLIPDNPAYYQVEYEFEKIIKHSKSGGGVHNIDITELKFTDEPADNPAHEE</sequence>
<comment type="caution">
    <text evidence="3">The sequence shown here is derived from an EMBL/GenBank/DDBJ whole genome shotgun (WGS) entry which is preliminary data.</text>
</comment>
<keyword evidence="4" id="KW-1185">Reference proteome</keyword>
<proteinExistence type="predicted"/>
<organism evidence="3 4">
    <name type="scientific">Linnemannia hyalina</name>
    <dbReference type="NCBI Taxonomy" id="64524"/>
    <lineage>
        <taxon>Eukaryota</taxon>
        <taxon>Fungi</taxon>
        <taxon>Fungi incertae sedis</taxon>
        <taxon>Mucoromycota</taxon>
        <taxon>Mortierellomycotina</taxon>
        <taxon>Mortierellomycetes</taxon>
        <taxon>Mortierellales</taxon>
        <taxon>Mortierellaceae</taxon>
        <taxon>Linnemannia</taxon>
    </lineage>
</organism>
<feature type="region of interest" description="Disordered" evidence="1">
    <location>
        <begin position="23"/>
        <end position="42"/>
    </location>
</feature>
<dbReference type="AlphaFoldDB" id="A0A9P7XVA1"/>
<dbReference type="EMBL" id="JAHRHY010000010">
    <property type="protein sequence ID" value="KAG9066391.1"/>
    <property type="molecule type" value="Genomic_DNA"/>
</dbReference>
<feature type="compositionally biased region" description="Polar residues" evidence="1">
    <location>
        <begin position="27"/>
        <end position="41"/>
    </location>
</feature>
<feature type="domain" description="Tf2-1-like SH3-like" evidence="2">
    <location>
        <begin position="37"/>
        <end position="82"/>
    </location>
</feature>
<name>A0A9P7XVA1_9FUNG</name>
<dbReference type="OrthoDB" id="2447315at2759"/>
<protein>
    <recommendedName>
        <fullName evidence="2">Tf2-1-like SH3-like domain-containing protein</fullName>
    </recommendedName>
</protein>
<evidence type="ECO:0000259" key="2">
    <source>
        <dbReference type="Pfam" id="PF24626"/>
    </source>
</evidence>
<dbReference type="Proteomes" id="UP000707451">
    <property type="component" value="Unassembled WGS sequence"/>
</dbReference>
<dbReference type="PANTHER" id="PTHR46148">
    <property type="entry name" value="CHROMO DOMAIN-CONTAINING PROTEIN"/>
    <property type="match status" value="1"/>
</dbReference>
<accession>A0A9P7XVA1</accession>
<evidence type="ECO:0000256" key="1">
    <source>
        <dbReference type="SAM" id="MobiDB-lite"/>
    </source>
</evidence>
<evidence type="ECO:0000313" key="4">
    <source>
        <dbReference type="Proteomes" id="UP000707451"/>
    </source>
</evidence>
<reference evidence="3" key="1">
    <citation type="submission" date="2021-06" db="EMBL/GenBank/DDBJ databases">
        <title>Genome Sequence of Mortierella hyaline Strain SCG-10, a Cold-Adapted, Nitrate-Reducing Fungus Isolated from Soil in Minnesota, USA.</title>
        <authorList>
            <person name="Aldossari N."/>
        </authorList>
    </citation>
    <scope>NUCLEOTIDE SEQUENCE</scope>
    <source>
        <strain evidence="3">SCG-10</strain>
    </source>
</reference>
<evidence type="ECO:0000313" key="3">
    <source>
        <dbReference type="EMBL" id="KAG9066391.1"/>
    </source>
</evidence>
<dbReference type="Pfam" id="PF24626">
    <property type="entry name" value="SH3_Tf2-1"/>
    <property type="match status" value="1"/>
</dbReference>
<dbReference type="PANTHER" id="PTHR46148:SF52">
    <property type="entry name" value="OS04G0603800 PROTEIN"/>
    <property type="match status" value="1"/>
</dbReference>